<dbReference type="Gene3D" id="1.10.287.130">
    <property type="match status" value="1"/>
</dbReference>
<evidence type="ECO:0000256" key="4">
    <source>
        <dbReference type="ARBA" id="ARBA00022553"/>
    </source>
</evidence>
<evidence type="ECO:0000256" key="1">
    <source>
        <dbReference type="ARBA" id="ARBA00000085"/>
    </source>
</evidence>
<name>A0AAW9Q555_9CYAN</name>
<dbReference type="InterPro" id="IPR036097">
    <property type="entry name" value="HisK_dim/P_sf"/>
</dbReference>
<dbReference type="Pfam" id="PF02518">
    <property type="entry name" value="HATPase_c"/>
    <property type="match status" value="1"/>
</dbReference>
<dbReference type="GO" id="GO:0000155">
    <property type="term" value="F:phosphorelay sensor kinase activity"/>
    <property type="evidence" value="ECO:0007669"/>
    <property type="project" value="InterPro"/>
</dbReference>
<dbReference type="InterPro" id="IPR005467">
    <property type="entry name" value="His_kinase_dom"/>
</dbReference>
<evidence type="ECO:0000259" key="15">
    <source>
        <dbReference type="PROSITE" id="PS50110"/>
    </source>
</evidence>
<evidence type="ECO:0000256" key="3">
    <source>
        <dbReference type="ARBA" id="ARBA00012438"/>
    </source>
</evidence>
<dbReference type="EMBL" id="JAZBJZ010000155">
    <property type="protein sequence ID" value="MEE3719658.1"/>
    <property type="molecule type" value="Genomic_DNA"/>
</dbReference>
<dbReference type="CDD" id="cd16922">
    <property type="entry name" value="HATPase_EvgS-ArcB-TorS-like"/>
    <property type="match status" value="1"/>
</dbReference>
<dbReference type="PROSITE" id="PS50110">
    <property type="entry name" value="RESPONSE_REGULATORY"/>
    <property type="match status" value="1"/>
</dbReference>
<dbReference type="GO" id="GO:0005524">
    <property type="term" value="F:ATP binding"/>
    <property type="evidence" value="ECO:0007669"/>
    <property type="project" value="UniProtKB-KW"/>
</dbReference>
<dbReference type="GO" id="GO:0009927">
    <property type="term" value="F:histidine phosphotransfer kinase activity"/>
    <property type="evidence" value="ECO:0007669"/>
    <property type="project" value="TreeGrafter"/>
</dbReference>
<reference evidence="16" key="1">
    <citation type="submission" date="2024-01" db="EMBL/GenBank/DDBJ databases">
        <title>Bank of Algae and Cyanobacteria of the Azores (BACA) strain genomes.</title>
        <authorList>
            <person name="Luz R."/>
            <person name="Cordeiro R."/>
            <person name="Fonseca A."/>
            <person name="Goncalves V."/>
        </authorList>
    </citation>
    <scope>NUCLEOTIDE SEQUENCE</scope>
    <source>
        <strain evidence="16">BACA0141</strain>
    </source>
</reference>
<keyword evidence="5" id="KW-0808">Transferase</keyword>
<dbReference type="PRINTS" id="PR00344">
    <property type="entry name" value="BCTRLSENSOR"/>
</dbReference>
<dbReference type="SUPFAM" id="SSF55874">
    <property type="entry name" value="ATPase domain of HSP90 chaperone/DNA topoisomerase II/histidine kinase"/>
    <property type="match status" value="1"/>
</dbReference>
<evidence type="ECO:0000256" key="9">
    <source>
        <dbReference type="ARBA" id="ARBA00023012"/>
    </source>
</evidence>
<comment type="subunit">
    <text evidence="10">At low DSF concentrations, interacts with RpfF.</text>
</comment>
<dbReference type="Gene3D" id="3.30.565.10">
    <property type="entry name" value="Histidine kinase-like ATPase, C-terminal domain"/>
    <property type="match status" value="1"/>
</dbReference>
<evidence type="ECO:0000259" key="14">
    <source>
        <dbReference type="PROSITE" id="PS50109"/>
    </source>
</evidence>
<comment type="similarity">
    <text evidence="2">In the N-terminal section; belongs to the phytochrome family.</text>
</comment>
<gene>
    <name evidence="16" type="ORF">V2H45_23225</name>
</gene>
<evidence type="ECO:0000256" key="5">
    <source>
        <dbReference type="ARBA" id="ARBA00022679"/>
    </source>
</evidence>
<dbReference type="InterPro" id="IPR003594">
    <property type="entry name" value="HATPase_dom"/>
</dbReference>
<dbReference type="SMART" id="SM00388">
    <property type="entry name" value="HisKA"/>
    <property type="match status" value="1"/>
</dbReference>
<accession>A0AAW9Q555</accession>
<dbReference type="InterPro" id="IPR003661">
    <property type="entry name" value="HisK_dim/P_dom"/>
</dbReference>
<dbReference type="SUPFAM" id="SSF52172">
    <property type="entry name" value="CheY-like"/>
    <property type="match status" value="1"/>
</dbReference>
<feature type="domain" description="Histidine kinase" evidence="14">
    <location>
        <begin position="177"/>
        <end position="400"/>
    </location>
</feature>
<evidence type="ECO:0000256" key="11">
    <source>
        <dbReference type="ARBA" id="ARBA00068150"/>
    </source>
</evidence>
<dbReference type="PANTHER" id="PTHR43047">
    <property type="entry name" value="TWO-COMPONENT HISTIDINE PROTEIN KINASE"/>
    <property type="match status" value="1"/>
</dbReference>
<evidence type="ECO:0000256" key="13">
    <source>
        <dbReference type="PROSITE-ProRule" id="PRU00169"/>
    </source>
</evidence>
<evidence type="ECO:0000313" key="16">
    <source>
        <dbReference type="EMBL" id="MEE3719658.1"/>
    </source>
</evidence>
<dbReference type="InterPro" id="IPR011006">
    <property type="entry name" value="CheY-like_superfamily"/>
</dbReference>
<dbReference type="Gene3D" id="3.40.50.2300">
    <property type="match status" value="1"/>
</dbReference>
<dbReference type="FunFam" id="3.30.565.10:FF:000010">
    <property type="entry name" value="Sensor histidine kinase RcsC"/>
    <property type="match status" value="1"/>
</dbReference>
<dbReference type="InterPro" id="IPR036890">
    <property type="entry name" value="HATPase_C_sf"/>
</dbReference>
<keyword evidence="4 13" id="KW-0597">Phosphoprotein</keyword>
<keyword evidence="9" id="KW-0902">Two-component regulatory system</keyword>
<dbReference type="SMART" id="SM00448">
    <property type="entry name" value="REC"/>
    <property type="match status" value="1"/>
</dbReference>
<keyword evidence="6" id="KW-0547">Nucleotide-binding</keyword>
<dbReference type="AlphaFoldDB" id="A0AAW9Q555"/>
<proteinExistence type="inferred from homology"/>
<comment type="catalytic activity">
    <reaction evidence="1">
        <text>ATP + protein L-histidine = ADP + protein N-phospho-L-histidine.</text>
        <dbReference type="EC" id="2.7.13.3"/>
    </reaction>
</comment>
<dbReference type="Pfam" id="PF00072">
    <property type="entry name" value="Response_reg"/>
    <property type="match status" value="1"/>
</dbReference>
<keyword evidence="8 16" id="KW-0067">ATP-binding</keyword>
<dbReference type="Pfam" id="PF00512">
    <property type="entry name" value="HisKA"/>
    <property type="match status" value="1"/>
</dbReference>
<evidence type="ECO:0000256" key="2">
    <source>
        <dbReference type="ARBA" id="ARBA00006402"/>
    </source>
</evidence>
<evidence type="ECO:0000313" key="17">
    <source>
        <dbReference type="Proteomes" id="UP001333818"/>
    </source>
</evidence>
<dbReference type="InterPro" id="IPR001789">
    <property type="entry name" value="Sig_transdc_resp-reg_receiver"/>
</dbReference>
<evidence type="ECO:0000256" key="6">
    <source>
        <dbReference type="ARBA" id="ARBA00022741"/>
    </source>
</evidence>
<evidence type="ECO:0000256" key="7">
    <source>
        <dbReference type="ARBA" id="ARBA00022777"/>
    </source>
</evidence>
<dbReference type="SUPFAM" id="SSF47384">
    <property type="entry name" value="Homodimeric domain of signal transducing histidine kinase"/>
    <property type="match status" value="1"/>
</dbReference>
<feature type="domain" description="Response regulatory" evidence="15">
    <location>
        <begin position="30"/>
        <end position="154"/>
    </location>
</feature>
<organism evidence="16 17">
    <name type="scientific">Tumidithrix elongata BACA0141</name>
    <dbReference type="NCBI Taxonomy" id="2716417"/>
    <lineage>
        <taxon>Bacteria</taxon>
        <taxon>Bacillati</taxon>
        <taxon>Cyanobacteriota</taxon>
        <taxon>Cyanophyceae</taxon>
        <taxon>Pseudanabaenales</taxon>
        <taxon>Pseudanabaenaceae</taxon>
        <taxon>Tumidithrix</taxon>
        <taxon>Tumidithrix elongata</taxon>
    </lineage>
</organism>
<keyword evidence="7" id="KW-0418">Kinase</keyword>
<comment type="caution">
    <text evidence="16">The sequence shown here is derived from an EMBL/GenBank/DDBJ whole genome shotgun (WGS) entry which is preliminary data.</text>
</comment>
<dbReference type="EC" id="2.7.13.3" evidence="3"/>
<dbReference type="GO" id="GO:0005886">
    <property type="term" value="C:plasma membrane"/>
    <property type="evidence" value="ECO:0007669"/>
    <property type="project" value="TreeGrafter"/>
</dbReference>
<dbReference type="RefSeq" id="WP_330486098.1">
    <property type="nucleotide sequence ID" value="NZ_JAZBJZ010000155.1"/>
</dbReference>
<dbReference type="Proteomes" id="UP001333818">
    <property type="component" value="Unassembled WGS sequence"/>
</dbReference>
<keyword evidence="17" id="KW-1185">Reference proteome</keyword>
<dbReference type="SMART" id="SM00387">
    <property type="entry name" value="HATPase_c"/>
    <property type="match status" value="1"/>
</dbReference>
<dbReference type="FunFam" id="1.10.287.130:FF:000002">
    <property type="entry name" value="Two-component osmosensing histidine kinase"/>
    <property type="match status" value="1"/>
</dbReference>
<evidence type="ECO:0000256" key="8">
    <source>
        <dbReference type="ARBA" id="ARBA00022840"/>
    </source>
</evidence>
<feature type="modified residue" description="4-aspartylphosphate" evidence="13">
    <location>
        <position position="85"/>
    </location>
</feature>
<dbReference type="InterPro" id="IPR004358">
    <property type="entry name" value="Sig_transdc_His_kin-like_C"/>
</dbReference>
<evidence type="ECO:0000256" key="12">
    <source>
        <dbReference type="ARBA" id="ARBA00074306"/>
    </source>
</evidence>
<dbReference type="PROSITE" id="PS50109">
    <property type="entry name" value="HIS_KIN"/>
    <property type="match status" value="1"/>
</dbReference>
<dbReference type="PANTHER" id="PTHR43047:SF71">
    <property type="entry name" value="HISTIDINE KINASE CONTAINING CHEY-HOMOLOGOUS RECEIVER DOMAIN-RELATED"/>
    <property type="match status" value="1"/>
</dbReference>
<sequence length="405" mass="45994">MIDDEFAIADVVEFADEVDEVSPQSLKSWKVLIVDDEIEVHEITKLALKDFTFDHKPLQFLSAYSGVEACQIMSEHPDVAVTLLDVIMESEDAGLMTVKYIRETLQNRSIRIILRTGQPGHVPERQVIVDYDIDDYKAKTEFTPQRLFTTIITALRSYKAYTSLELASRAKSEFLSLMSHEIRTPMNGVLGMAQLLTYTNLDSEQKEFVDIILSSGRSLLKILNDILDFSKLDANHLKLELSPVDISVCINEVLRRLYRRAQEKGLELKYYSDSLPHEYFLCDPNRLHQILLNLVDNAIKFTETGGVYVEFTKRSHNSLSDLFELHFTVRDTGIGIPEHLLEKLFQPFSQVDGSTSRRYGGTGLGLAISKKLCERMAGGIWVETKLGYGSTFHFTITVPLVTDRV</sequence>
<dbReference type="CDD" id="cd00082">
    <property type="entry name" value="HisKA"/>
    <property type="match status" value="1"/>
</dbReference>
<evidence type="ECO:0000256" key="10">
    <source>
        <dbReference type="ARBA" id="ARBA00064003"/>
    </source>
</evidence>
<protein>
    <recommendedName>
        <fullName evidence="12">Circadian input-output histidine kinase CikA</fullName>
        <ecNumber evidence="3">2.7.13.3</ecNumber>
    </recommendedName>
    <alternativeName>
        <fullName evidence="11">Sensory/regulatory protein RpfC</fullName>
    </alternativeName>
</protein>